<keyword evidence="5" id="KW-1185">Reference proteome</keyword>
<dbReference type="Pfam" id="PF00076">
    <property type="entry name" value="RRM_1"/>
    <property type="match status" value="1"/>
</dbReference>
<feature type="region of interest" description="Disordered" evidence="2">
    <location>
        <begin position="215"/>
        <end position="255"/>
    </location>
</feature>
<dbReference type="EMBL" id="JALJOR010000001">
    <property type="protein sequence ID" value="KAK9828975.1"/>
    <property type="molecule type" value="Genomic_DNA"/>
</dbReference>
<dbReference type="PROSITE" id="PS50102">
    <property type="entry name" value="RRM"/>
    <property type="match status" value="2"/>
</dbReference>
<reference evidence="4 5" key="1">
    <citation type="journal article" date="2024" name="Nat. Commun.">
        <title>Phylogenomics reveals the evolutionary origins of lichenization in chlorophyte algae.</title>
        <authorList>
            <person name="Puginier C."/>
            <person name="Libourel C."/>
            <person name="Otte J."/>
            <person name="Skaloud P."/>
            <person name="Haon M."/>
            <person name="Grisel S."/>
            <person name="Petersen M."/>
            <person name="Berrin J.G."/>
            <person name="Delaux P.M."/>
            <person name="Dal Grande F."/>
            <person name="Keller J."/>
        </authorList>
    </citation>
    <scope>NUCLEOTIDE SEQUENCE [LARGE SCALE GENOMIC DNA]</scope>
    <source>
        <strain evidence="4 5">SAG 2043</strain>
    </source>
</reference>
<evidence type="ECO:0000256" key="1">
    <source>
        <dbReference type="PROSITE-ProRule" id="PRU00176"/>
    </source>
</evidence>
<dbReference type="Proteomes" id="UP001489004">
    <property type="component" value="Unassembled WGS sequence"/>
</dbReference>
<dbReference type="InterPro" id="IPR000504">
    <property type="entry name" value="RRM_dom"/>
</dbReference>
<name>A0AAW1R4R8_9CHLO</name>
<dbReference type="SMART" id="SM00360">
    <property type="entry name" value="RRM"/>
    <property type="match status" value="2"/>
</dbReference>
<dbReference type="InterPro" id="IPR012677">
    <property type="entry name" value="Nucleotide-bd_a/b_plait_sf"/>
</dbReference>
<keyword evidence="1" id="KW-0694">RNA-binding</keyword>
<dbReference type="PANTHER" id="PTHR32343:SF22">
    <property type="entry name" value="LD29830P"/>
    <property type="match status" value="1"/>
</dbReference>
<evidence type="ECO:0000256" key="2">
    <source>
        <dbReference type="SAM" id="MobiDB-lite"/>
    </source>
</evidence>
<dbReference type="PANTHER" id="PTHR32343">
    <property type="entry name" value="SERINE/ARGININE-RICH SPLICING FACTOR"/>
    <property type="match status" value="1"/>
</dbReference>
<protein>
    <recommendedName>
        <fullName evidence="3">RRM domain-containing protein</fullName>
    </recommendedName>
</protein>
<organism evidence="4 5">
    <name type="scientific">[Myrmecia] bisecta</name>
    <dbReference type="NCBI Taxonomy" id="41462"/>
    <lineage>
        <taxon>Eukaryota</taxon>
        <taxon>Viridiplantae</taxon>
        <taxon>Chlorophyta</taxon>
        <taxon>core chlorophytes</taxon>
        <taxon>Trebouxiophyceae</taxon>
        <taxon>Trebouxiales</taxon>
        <taxon>Trebouxiaceae</taxon>
        <taxon>Myrmecia</taxon>
    </lineage>
</organism>
<proteinExistence type="predicted"/>
<evidence type="ECO:0000259" key="3">
    <source>
        <dbReference type="PROSITE" id="PS50102"/>
    </source>
</evidence>
<feature type="domain" description="RRM" evidence="3">
    <location>
        <begin position="103"/>
        <end position="174"/>
    </location>
</feature>
<evidence type="ECO:0000313" key="4">
    <source>
        <dbReference type="EMBL" id="KAK9828975.1"/>
    </source>
</evidence>
<accession>A0AAW1R4R8</accession>
<dbReference type="SUPFAM" id="SSF54928">
    <property type="entry name" value="RNA-binding domain, RBD"/>
    <property type="match status" value="2"/>
</dbReference>
<dbReference type="CDD" id="cd00590">
    <property type="entry name" value="RRM_SF"/>
    <property type="match status" value="1"/>
</dbReference>
<feature type="domain" description="RRM" evidence="3">
    <location>
        <begin position="6"/>
        <end position="81"/>
    </location>
</feature>
<dbReference type="GO" id="GO:0003723">
    <property type="term" value="F:RNA binding"/>
    <property type="evidence" value="ECO:0007669"/>
    <property type="project" value="UniProtKB-UniRule"/>
</dbReference>
<dbReference type="AlphaFoldDB" id="A0AAW1R4R8"/>
<evidence type="ECO:0000313" key="5">
    <source>
        <dbReference type="Proteomes" id="UP001489004"/>
    </source>
</evidence>
<comment type="caution">
    <text evidence="4">The sequence shown here is derived from an EMBL/GenBank/DDBJ whole genome shotgun (WGS) entry which is preliminary data.</text>
</comment>
<dbReference type="InterPro" id="IPR035979">
    <property type="entry name" value="RBD_domain_sf"/>
</dbReference>
<gene>
    <name evidence="4" type="ORF">WJX72_003168</name>
</gene>
<feature type="compositionally biased region" description="Pro residues" evidence="2">
    <location>
        <begin position="223"/>
        <end position="246"/>
    </location>
</feature>
<dbReference type="Gene3D" id="3.30.70.330">
    <property type="match status" value="2"/>
</dbReference>
<sequence length="255" mass="26688">MQNPECTVYAGNLPKEINEAALHALFGHCGAIQSVKIAGDPTYDTRYAFVEFGHPSQAQTALLLDGMAVIDRVLKVNFAHGASDGAGPGPVRSTEPDSERALRTIHVGGLPMDDLAEVVLADYFAHVGEVFAVRKSGKFAWVEFTTAQAAQQALNLDGEALTPGSSMRIALSKTPIHTAGWRSAAARPASLGRSALPAASSAAHPAYPPNDGAFVAGSAMPPARGPPGPGYGYPQGPPPRSPPYFAHPPLQQGYR</sequence>